<dbReference type="CDD" id="cd18003">
    <property type="entry name" value="DEXQc_SRCAP"/>
    <property type="match status" value="1"/>
</dbReference>
<feature type="compositionally biased region" description="Acidic residues" evidence="16">
    <location>
        <begin position="581"/>
        <end position="597"/>
    </location>
</feature>
<feature type="compositionally biased region" description="Basic and acidic residues" evidence="16">
    <location>
        <begin position="555"/>
        <end position="572"/>
    </location>
</feature>
<dbReference type="GO" id="GO:0005524">
    <property type="term" value="F:ATP binding"/>
    <property type="evidence" value="ECO:0007669"/>
    <property type="project" value="UniProtKB-KW"/>
</dbReference>
<evidence type="ECO:0000256" key="7">
    <source>
        <dbReference type="ARBA" id="ARBA00022801"/>
    </source>
</evidence>
<evidence type="ECO:0000313" key="22">
    <source>
        <dbReference type="Proteomes" id="UP000051574"/>
    </source>
</evidence>
<dbReference type="GO" id="GO:0004386">
    <property type="term" value="F:helicase activity"/>
    <property type="evidence" value="ECO:0007669"/>
    <property type="project" value="UniProtKB-KW"/>
</dbReference>
<dbReference type="PROSITE" id="PS51194">
    <property type="entry name" value="HELICASE_CTER"/>
    <property type="match status" value="1"/>
</dbReference>
<feature type="compositionally biased region" description="Polar residues" evidence="16">
    <location>
        <begin position="218"/>
        <end position="231"/>
    </location>
</feature>
<dbReference type="PROSITE" id="PS51192">
    <property type="entry name" value="HELICASE_ATP_BIND_1"/>
    <property type="match status" value="1"/>
</dbReference>
<dbReference type="CDD" id="cd18793">
    <property type="entry name" value="SF2_C_SNF"/>
    <property type="match status" value="1"/>
</dbReference>
<dbReference type="GO" id="GO:0035267">
    <property type="term" value="C:NuA4 histone acetyltransferase complex"/>
    <property type="evidence" value="ECO:0007669"/>
    <property type="project" value="UniProtKB-ARBA"/>
</dbReference>
<evidence type="ECO:0000256" key="6">
    <source>
        <dbReference type="ARBA" id="ARBA00022741"/>
    </source>
</evidence>
<keyword evidence="6" id="KW-0547">Nucleotide-binding</keyword>
<dbReference type="GO" id="GO:0003677">
    <property type="term" value="F:DNA binding"/>
    <property type="evidence" value="ECO:0007669"/>
    <property type="project" value="UniProtKB-KW"/>
</dbReference>
<dbReference type="CDD" id="cd00167">
    <property type="entry name" value="SANT"/>
    <property type="match status" value="1"/>
</dbReference>
<dbReference type="InterPro" id="IPR001650">
    <property type="entry name" value="Helicase_C-like"/>
</dbReference>
<proteinExistence type="inferred from homology"/>
<dbReference type="Proteomes" id="UP000051574">
    <property type="component" value="Unassembled WGS sequence"/>
</dbReference>
<dbReference type="InterPro" id="IPR001005">
    <property type="entry name" value="SANT/Myb"/>
</dbReference>
<gene>
    <name evidence="21" type="ORF">AMK59_6083</name>
</gene>
<feature type="domain" description="Helicase ATP-binding" evidence="18">
    <location>
        <begin position="775"/>
        <end position="940"/>
    </location>
</feature>
<reference evidence="21 22" key="1">
    <citation type="submission" date="2015-09" db="EMBL/GenBank/DDBJ databases">
        <title>Draft genome of the scarab beetle Oryctes borbonicus.</title>
        <authorList>
            <person name="Meyer J.M."/>
            <person name="Markov G.V."/>
            <person name="Baskaran P."/>
            <person name="Herrmann M."/>
            <person name="Sommer R.J."/>
            <person name="Roedelsperger C."/>
        </authorList>
    </citation>
    <scope>NUCLEOTIDE SEQUENCE [LARGE SCALE GENOMIC DNA]</scope>
    <source>
        <strain evidence="21">OB123</strain>
        <tissue evidence="21">Whole animal</tissue>
    </source>
</reference>
<keyword evidence="9" id="KW-0067">ATP-binding</keyword>
<evidence type="ECO:0000256" key="16">
    <source>
        <dbReference type="SAM" id="MobiDB-lite"/>
    </source>
</evidence>
<dbReference type="InterPro" id="IPR000330">
    <property type="entry name" value="SNF2_N"/>
</dbReference>
<dbReference type="Pfam" id="PF07529">
    <property type="entry name" value="HSA"/>
    <property type="match status" value="1"/>
</dbReference>
<feature type="compositionally biased region" description="Low complexity" evidence="16">
    <location>
        <begin position="232"/>
        <end position="256"/>
    </location>
</feature>
<dbReference type="Pfam" id="PF00176">
    <property type="entry name" value="SNF2-rel_dom"/>
    <property type="match status" value="1"/>
</dbReference>
<keyword evidence="11" id="KW-0805">Transcription regulation</keyword>
<dbReference type="InterPro" id="IPR050520">
    <property type="entry name" value="INO80/SWR1_helicase"/>
</dbReference>
<dbReference type="FunFam" id="3.40.50.10810:FF:000005">
    <property type="entry name" value="Photoperiod-independent early flowering 1"/>
    <property type="match status" value="1"/>
</dbReference>
<evidence type="ECO:0000259" key="17">
    <source>
        <dbReference type="PROSITE" id="PS50090"/>
    </source>
</evidence>
<dbReference type="InterPro" id="IPR014012">
    <property type="entry name" value="HSA_dom"/>
</dbReference>
<organism evidence="21 22">
    <name type="scientific">Oryctes borbonicus</name>
    <dbReference type="NCBI Taxonomy" id="1629725"/>
    <lineage>
        <taxon>Eukaryota</taxon>
        <taxon>Metazoa</taxon>
        <taxon>Ecdysozoa</taxon>
        <taxon>Arthropoda</taxon>
        <taxon>Hexapoda</taxon>
        <taxon>Insecta</taxon>
        <taxon>Pterygota</taxon>
        <taxon>Neoptera</taxon>
        <taxon>Endopterygota</taxon>
        <taxon>Coleoptera</taxon>
        <taxon>Polyphaga</taxon>
        <taxon>Scarabaeiformia</taxon>
        <taxon>Scarabaeidae</taxon>
        <taxon>Dynastinae</taxon>
        <taxon>Oryctes</taxon>
    </lineage>
</organism>
<feature type="compositionally biased region" description="Acidic residues" evidence="16">
    <location>
        <begin position="605"/>
        <end position="616"/>
    </location>
</feature>
<dbReference type="Gene3D" id="3.40.50.300">
    <property type="entry name" value="P-loop containing nucleotide triphosphate hydrolases"/>
    <property type="match status" value="1"/>
</dbReference>
<dbReference type="GO" id="GO:0010557">
    <property type="term" value="P:positive regulation of macromolecule biosynthetic process"/>
    <property type="evidence" value="ECO:0007669"/>
    <property type="project" value="UniProtKB-ARBA"/>
</dbReference>
<feature type="region of interest" description="Disordered" evidence="16">
    <location>
        <begin position="2648"/>
        <end position="2670"/>
    </location>
</feature>
<keyword evidence="15" id="KW-0175">Coiled coil</keyword>
<evidence type="ECO:0000256" key="5">
    <source>
        <dbReference type="ARBA" id="ARBA00022553"/>
    </source>
</evidence>
<evidence type="ECO:0000259" key="20">
    <source>
        <dbReference type="PROSITE" id="PS51204"/>
    </source>
</evidence>
<dbReference type="GO" id="GO:0006338">
    <property type="term" value="P:chromatin remodeling"/>
    <property type="evidence" value="ECO:0007669"/>
    <property type="project" value="TreeGrafter"/>
</dbReference>
<dbReference type="GO" id="GO:0000812">
    <property type="term" value="C:Swr1 complex"/>
    <property type="evidence" value="ECO:0007669"/>
    <property type="project" value="TreeGrafter"/>
</dbReference>
<feature type="compositionally biased region" description="Acidic residues" evidence="16">
    <location>
        <begin position="648"/>
        <end position="660"/>
    </location>
</feature>
<dbReference type="PANTHER" id="PTHR45685:SF1">
    <property type="entry name" value="HELICASE SRCAP"/>
    <property type="match status" value="1"/>
</dbReference>
<dbReference type="GO" id="GO:0010468">
    <property type="term" value="P:regulation of gene expression"/>
    <property type="evidence" value="ECO:0007669"/>
    <property type="project" value="UniProtKB-ARBA"/>
</dbReference>
<feature type="domain" description="HSA" evidence="20">
    <location>
        <begin position="325"/>
        <end position="397"/>
    </location>
</feature>
<evidence type="ECO:0000259" key="19">
    <source>
        <dbReference type="PROSITE" id="PS51194"/>
    </source>
</evidence>
<dbReference type="EMBL" id="LJIG01016170">
    <property type="protein sequence ID" value="KRT81404.1"/>
    <property type="molecule type" value="Genomic_DNA"/>
</dbReference>
<dbReference type="SUPFAM" id="SSF52540">
    <property type="entry name" value="P-loop containing nucleoside triphosphate hydrolases"/>
    <property type="match status" value="2"/>
</dbReference>
<dbReference type="InterPro" id="IPR049730">
    <property type="entry name" value="SNF2/RAD54-like_C"/>
</dbReference>
<comment type="caution">
    <text evidence="21">The sequence shown here is derived from an EMBL/GenBank/DDBJ whole genome shotgun (WGS) entry which is preliminary data.</text>
</comment>
<keyword evidence="14" id="KW-0539">Nucleus</keyword>
<evidence type="ECO:0000256" key="12">
    <source>
        <dbReference type="ARBA" id="ARBA00023125"/>
    </source>
</evidence>
<evidence type="ECO:0000256" key="4">
    <source>
        <dbReference type="ARBA" id="ARBA00009687"/>
    </source>
</evidence>
<feature type="region of interest" description="Disordered" evidence="16">
    <location>
        <begin position="1"/>
        <end position="23"/>
    </location>
</feature>
<dbReference type="InterPro" id="IPR027417">
    <property type="entry name" value="P-loop_NTPase"/>
</dbReference>
<feature type="compositionally biased region" description="Acidic residues" evidence="16">
    <location>
        <begin position="679"/>
        <end position="697"/>
    </location>
</feature>
<dbReference type="GO" id="GO:0042393">
    <property type="term" value="F:histone binding"/>
    <property type="evidence" value="ECO:0007669"/>
    <property type="project" value="TreeGrafter"/>
</dbReference>
<keyword evidence="22" id="KW-1185">Reference proteome</keyword>
<comment type="similarity">
    <text evidence="2">Belongs to the EAF1 family.</text>
</comment>
<evidence type="ECO:0000256" key="15">
    <source>
        <dbReference type="SAM" id="Coils"/>
    </source>
</evidence>
<dbReference type="SMART" id="SM00573">
    <property type="entry name" value="HSA"/>
    <property type="match status" value="1"/>
</dbReference>
<evidence type="ECO:0000256" key="9">
    <source>
        <dbReference type="ARBA" id="ARBA00022840"/>
    </source>
</evidence>
<evidence type="ECO:0000256" key="3">
    <source>
        <dbReference type="ARBA" id="ARBA00009220"/>
    </source>
</evidence>
<dbReference type="GO" id="GO:0016887">
    <property type="term" value="F:ATP hydrolysis activity"/>
    <property type="evidence" value="ECO:0007669"/>
    <property type="project" value="TreeGrafter"/>
</dbReference>
<protein>
    <submittedName>
        <fullName evidence="21">Helicase</fullName>
    </submittedName>
</protein>
<keyword evidence="7" id="KW-0378">Hydrolase</keyword>
<evidence type="ECO:0000259" key="18">
    <source>
        <dbReference type="PROSITE" id="PS51192"/>
    </source>
</evidence>
<comment type="similarity">
    <text evidence="4">Belongs to the SNF2/RAD54 helicase family. ISWI subfamily.</text>
</comment>
<feature type="domain" description="Myb-like" evidence="17">
    <location>
        <begin position="1983"/>
        <end position="2045"/>
    </location>
</feature>
<sequence>MSDETLGAGQGALPPREDSASRPAVRYAQVSGGQYIFTQSPHNIPAIQITGNNVAANATLGQGGVTRIINISPVRNQVSSIRPSLTNQSIVNALTKPRTNSNIRVQIYSSGDVTPQSVTLTNRSPVKRSLPSTPEKKDTYSTKLQRVMNHRNVRSKIVKEKHNEHLLECHFLEMGGNILDLYQYAKRPKTQQFLNYLKENALDPKEYVEEQPVLAPTQSIPSPIVSTPSATSVSSLPGISQSSSSSVTSATSSVTSGVQLTQNVQSENTAPSTPKTSNNNNKNKSSGFPIGTNQEQIVEKAKQEAYVVQRISDLQKDGLWSEKRLPKVQEQARPKAHWDFLLEEMVWLAADFAQERKWKKAAAKKCARMVQKYFQDKALAAQKAERAQEQHIRRIAAFCAKEVKTFWSNVEKLVEYKQNTRLEEKRKKALDQHLSFIVDQTEKYSLLLAEGMNKTGPSTTEQAVPASNTSSRSGSRANSDDEFCPDSEHSTDDEETIAQEEAANNEGESDEVAALQRESEMDFESFLNELPKDYLQNRDKIRLSEDEQSEVEEGETQKEDKTNDKRGKKKDDEDFVMNVLSEEDDEDTIQEQEEAEGTQDHQQELDDLQAENEMSIEELRKKYANLPSIFEDTVMSTSSTEEQKQTEGEENGNEGEDTDVEISSNGGSDDEEASKVSDQDEDEDNEEDEGDDDEEEEVGLKSLLDRDDAAALESQNEGEEKKTDNNDLINDAAAIAESIQPKGNTLSSTSVVTPVPFLLKLPLREYQHIGLDWLVTMFERKLNGILADEMGLGKTIQTIALLAHLACEKENWGPHLIIVPTSVMLNWEMECKKWCPAFKILTYYGTQKERKLKRTGWTKPNAFHVCITSYKLVIQDHQSFRRKKWKYLILDEAQNIKNFKSQRWQLLLNFQTQQRLLLTGTPLQNNLMELWSLMHFLMPNVFQSHREFKEWFSNPVAGMIEGNSEYNESIIKRLHKVLRPFLLRRLKSEVEKQMPKKYEHIVMCRLSKRQRFLYDDYMSRAKTRETLASGNLLSVINVLMQLRKVCNHPNLFEVRPTISPFHCEGIVEHIPSIVYSIFEYDPFKHISLESINLNLLLLEFSLSAYQCYRMRQYQTPKRLIEEIVLSDVEEPSCPPTRLTLRVRRLDPPKEIKTEPKEESKPVNSNVKLKVGPAVQLIQQGIQVSQASTSQSPGANLNLSSVLKSTDKLTVQTAFAQLVQTSTGKHILFTPSSFSTSNLGNLSGNTTVMTTGGQRLVLSQSPSTPTNNQQQTLTKAVVKVQLNPVPAVVPPTMNSTSEIKFEDRNNIAAKTVNSRYLEKLYANQNSKKDLDVRWIKQSEDKKDSQRSDDAKGKLDIISRINSKRCNTMPLYGQDFIEAVKVCGILRNFSWSNGYIHCCNVQFEKVFHETTSCLMELVHRPADRIEELREVFNRFIVYVPSVHAPEPELQVWNPPPSTYWGRKEEKQIFVKHLLEPTTVLHPIVSAMVTQFPDPRLIQYDCGKLQTLDKLLRKLKFGGHRVLIFTQMTKMLDVLEAFLNFHGHIYLRLDGTTKVDQRQILMERFNGNTRIFAFILSTRSGGIGVNLTGADTVIFYDSDWNPTMDAQAQDRCHRIGQTRDVHIYRLISEKTIEENILKKANQKRLLGDLAIEGGNFTTAYFKSSTIQDLFNIDANEDVAASRMSEVIECSNERERQLAAEAVGVPVSPEDKAAMGALENALAACEDDQDVQAARTAKAEAVADLAEFDENIPLEEQEKEKEPEISKAEQEVENLIKQLSPIERYAMRFIEQTEAAWSAEQLAAAEREIEEKKLEWERNRLAAMKEEEERRARELEEENELLTFSREDATNQVWVSDNTMEQMPIWCPPTPPQQDSDVYIDQTMAFLYDMNVMTEVQLPPVYVKKENKRSRLEAGLVDSRRALKIHRKDESLYAPRSLFEKPSPALVKIRRDMKLQKFRGIIRTPVPIPSVKLAISKPTSEPPCCHSWTIHEDLALLKVIQSFQGLPLNLMVVTPGHTPNWDFVADYVNTVSITYRSPKQCRNRYELVLIPREEGKQVFDTSPRKKKLKSNIPYKFPMQNKSGRPMRTSQLYAQDNNTSFSQNLMKRYDALKLVANKRNSTTKTIVNNPSLKNPKHAAVLNECGIDLDHPVLPVEVAARRAERIAREKKAPEQQQLAAQRLLIKGTLNATQGTSGVQANSGTSLAGSTVQVVTSPLNQVTLVQTTTAVTTVITTVITTPSTPPSSIKAQRIIASPIQTATVSVSGLCPSQLQGTQRLIVSGTSAQAKAVVGGAAVSGKTISPAQLNMIRQANFKQQLTTMRLQSAGIAGAQIVKTTTVSIAGQSTLQLQFTQAQPRATQVNYIKPGTVTIGAKQGITRTVTESEMNQYIKQRHLQQQKALAAAVAAGGTPTTIQNLSPQSFVQTIQQAGSSGTQVATLVKAVSSSGVTQTVTIPVTGVTLGQVKALTPGTTIKTTNPQQIRHIQFQQQLLAQKKHNQKIAGIAQMGKGAVATQLIVGSKPFQTPISVQQFIKSPLTVQQGSIQSVVLKSSPRVIPMNAAQGNKPTIQVVAATSQGITTTIRPQNTSSLTGALTSIKVPGNVASPTHLLSQVSAALQGQNVVRQNSPIRIQTSAAGTATPIVAVSVQSATTAQANASPQSNADKADQQVSRLLKK</sequence>
<accession>A0A0T6B1Z2</accession>
<keyword evidence="10" id="KW-0156">Chromatin regulator</keyword>
<feature type="compositionally biased region" description="Polar residues" evidence="16">
    <location>
        <begin position="455"/>
        <end position="477"/>
    </location>
</feature>
<feature type="compositionally biased region" description="Low complexity" evidence="16">
    <location>
        <begin position="268"/>
        <end position="286"/>
    </location>
</feature>
<keyword evidence="12" id="KW-0238">DNA-binding</keyword>
<dbReference type="GO" id="GO:0140096">
    <property type="term" value="F:catalytic activity, acting on a protein"/>
    <property type="evidence" value="ECO:0007669"/>
    <property type="project" value="UniProtKB-ARBA"/>
</dbReference>
<dbReference type="InterPro" id="IPR009057">
    <property type="entry name" value="Homeodomain-like_sf"/>
</dbReference>
<evidence type="ECO:0000256" key="1">
    <source>
        <dbReference type="ARBA" id="ARBA00004123"/>
    </source>
</evidence>
<evidence type="ECO:0000256" key="11">
    <source>
        <dbReference type="ARBA" id="ARBA00023015"/>
    </source>
</evidence>
<evidence type="ECO:0000256" key="14">
    <source>
        <dbReference type="ARBA" id="ARBA00023242"/>
    </source>
</evidence>
<comment type="similarity">
    <text evidence="3">Belongs to the SNF2/RAD54 helicase family. SWR1 subfamily.</text>
</comment>
<keyword evidence="13" id="KW-0804">Transcription</keyword>
<evidence type="ECO:0000256" key="13">
    <source>
        <dbReference type="ARBA" id="ARBA00023163"/>
    </source>
</evidence>
<dbReference type="SMART" id="SM00717">
    <property type="entry name" value="SANT"/>
    <property type="match status" value="1"/>
</dbReference>
<feature type="compositionally biased region" description="Basic and acidic residues" evidence="16">
    <location>
        <begin position="530"/>
        <end position="545"/>
    </location>
</feature>
<dbReference type="Gene3D" id="3.40.50.10810">
    <property type="entry name" value="Tandem AAA-ATPase domain"/>
    <property type="match status" value="1"/>
</dbReference>
<feature type="domain" description="Helicase C-terminal" evidence="19">
    <location>
        <begin position="1504"/>
        <end position="1654"/>
    </location>
</feature>
<keyword evidence="8 21" id="KW-0347">Helicase</keyword>
<dbReference type="SMART" id="SM00487">
    <property type="entry name" value="DEXDc"/>
    <property type="match status" value="1"/>
</dbReference>
<evidence type="ECO:0000256" key="2">
    <source>
        <dbReference type="ARBA" id="ARBA00008913"/>
    </source>
</evidence>
<dbReference type="OrthoDB" id="372624at2759"/>
<feature type="compositionally biased region" description="Acidic residues" evidence="16">
    <location>
        <begin position="480"/>
        <end position="498"/>
    </location>
</feature>
<evidence type="ECO:0000256" key="8">
    <source>
        <dbReference type="ARBA" id="ARBA00022806"/>
    </source>
</evidence>
<feature type="region of interest" description="Disordered" evidence="16">
    <location>
        <begin position="218"/>
        <end position="290"/>
    </location>
</feature>
<feature type="coiled-coil region" evidence="15">
    <location>
        <begin position="1791"/>
        <end position="1848"/>
    </location>
</feature>
<dbReference type="Pfam" id="PF00271">
    <property type="entry name" value="Helicase_C"/>
    <property type="match status" value="1"/>
</dbReference>
<dbReference type="InterPro" id="IPR014001">
    <property type="entry name" value="Helicase_ATP-bd"/>
</dbReference>
<comment type="subcellular location">
    <subcellularLocation>
        <location evidence="1">Nucleus</location>
    </subcellularLocation>
</comment>
<dbReference type="PROSITE" id="PS51204">
    <property type="entry name" value="HSA"/>
    <property type="match status" value="1"/>
</dbReference>
<evidence type="ECO:0000256" key="10">
    <source>
        <dbReference type="ARBA" id="ARBA00022853"/>
    </source>
</evidence>
<dbReference type="SMART" id="SM00490">
    <property type="entry name" value="HELICc"/>
    <property type="match status" value="1"/>
</dbReference>
<evidence type="ECO:0000313" key="21">
    <source>
        <dbReference type="EMBL" id="KRT81404.1"/>
    </source>
</evidence>
<dbReference type="PANTHER" id="PTHR45685">
    <property type="entry name" value="HELICASE SRCAP-RELATED"/>
    <property type="match status" value="1"/>
</dbReference>
<dbReference type="SUPFAM" id="SSF46689">
    <property type="entry name" value="Homeodomain-like"/>
    <property type="match status" value="1"/>
</dbReference>
<feature type="compositionally biased region" description="Polar residues" evidence="16">
    <location>
        <begin position="257"/>
        <end position="267"/>
    </location>
</feature>
<dbReference type="InterPro" id="IPR038718">
    <property type="entry name" value="SNF2-like_sf"/>
</dbReference>
<keyword evidence="5" id="KW-0597">Phosphoprotein</keyword>
<dbReference type="PROSITE" id="PS50090">
    <property type="entry name" value="MYB_LIKE"/>
    <property type="match status" value="1"/>
</dbReference>
<dbReference type="FunFam" id="3.40.50.300:FF:000529">
    <property type="entry name" value="helicase SRCAP isoform X1"/>
    <property type="match status" value="1"/>
</dbReference>
<feature type="region of interest" description="Disordered" evidence="16">
    <location>
        <begin position="452"/>
        <end position="706"/>
    </location>
</feature>
<dbReference type="Gene3D" id="1.10.10.60">
    <property type="entry name" value="Homeodomain-like"/>
    <property type="match status" value="1"/>
</dbReference>
<name>A0A0T6B1Z2_9SCAR</name>